<comment type="similarity">
    <text evidence="1">Belongs to the UPF0488 family.</text>
</comment>
<dbReference type="InterPro" id="IPR029274">
    <property type="entry name" value="DUF4615"/>
</dbReference>
<feature type="compositionally biased region" description="Low complexity" evidence="2">
    <location>
        <begin position="125"/>
        <end position="143"/>
    </location>
</feature>
<evidence type="ECO:0000313" key="4">
    <source>
        <dbReference type="Proteomes" id="UP000695562"/>
    </source>
</evidence>
<evidence type="ECO:0000256" key="2">
    <source>
        <dbReference type="SAM" id="MobiDB-lite"/>
    </source>
</evidence>
<reference evidence="3" key="1">
    <citation type="submission" date="2020-01" db="EMBL/GenBank/DDBJ databases">
        <title>Development of genomics and gene disruption for Polysphondylium violaceum indicates a role for the polyketide synthase stlB in stalk morphogenesis.</title>
        <authorList>
            <person name="Narita B."/>
            <person name="Kawabe Y."/>
            <person name="Kin K."/>
            <person name="Saito T."/>
            <person name="Gibbs R."/>
            <person name="Kuspa A."/>
            <person name="Muzny D."/>
            <person name="Queller D."/>
            <person name="Richards S."/>
            <person name="Strassman J."/>
            <person name="Sucgang R."/>
            <person name="Worley K."/>
            <person name="Schaap P."/>
        </authorList>
    </citation>
    <scope>NUCLEOTIDE SEQUENCE</scope>
    <source>
        <strain evidence="3">QSvi11</strain>
    </source>
</reference>
<protein>
    <submittedName>
        <fullName evidence="3">Uncharacterized protein</fullName>
    </submittedName>
</protein>
<dbReference type="EMBL" id="AJWJ01000487">
    <property type="protein sequence ID" value="KAF2070470.1"/>
    <property type="molecule type" value="Genomic_DNA"/>
</dbReference>
<evidence type="ECO:0000256" key="1">
    <source>
        <dbReference type="ARBA" id="ARBA00005707"/>
    </source>
</evidence>
<feature type="compositionally biased region" description="Basic and acidic residues" evidence="2">
    <location>
        <begin position="23"/>
        <end position="36"/>
    </location>
</feature>
<keyword evidence="4" id="KW-1185">Reference proteome</keyword>
<dbReference type="Pfam" id="PF15393">
    <property type="entry name" value="DUF4615"/>
    <property type="match status" value="1"/>
</dbReference>
<dbReference type="Proteomes" id="UP000695562">
    <property type="component" value="Unassembled WGS sequence"/>
</dbReference>
<sequence length="143" mass="16375">MEQQQQQQATSTDAPLTKAQKQRLKEKERKARQKQEEAAFEAAEALLSEDEKFKRKIEWCIYQLQLGQQRKDSTKDQIAESESVIKKLRSTKNSDIQKEALMFSVFGKDIKKLMRTMPMPDKVETTTTATEAAAEEATTTTSQ</sequence>
<proteinExistence type="inferred from homology"/>
<accession>A0A8J4UX49</accession>
<gene>
    <name evidence="3" type="ORF">CYY_008211</name>
</gene>
<dbReference type="PANTHER" id="PTHR13602:SF2">
    <property type="entry name" value="UPF0488 PROTEIN C8ORF33"/>
    <property type="match status" value="1"/>
</dbReference>
<organism evidence="3 4">
    <name type="scientific">Polysphondylium violaceum</name>
    <dbReference type="NCBI Taxonomy" id="133409"/>
    <lineage>
        <taxon>Eukaryota</taxon>
        <taxon>Amoebozoa</taxon>
        <taxon>Evosea</taxon>
        <taxon>Eumycetozoa</taxon>
        <taxon>Dictyostelia</taxon>
        <taxon>Dictyosteliales</taxon>
        <taxon>Dictyosteliaceae</taxon>
        <taxon>Polysphondylium</taxon>
    </lineage>
</organism>
<comment type="caution">
    <text evidence="3">The sequence shown here is derived from an EMBL/GenBank/DDBJ whole genome shotgun (WGS) entry which is preliminary data.</text>
</comment>
<evidence type="ECO:0000313" key="3">
    <source>
        <dbReference type="EMBL" id="KAF2070470.1"/>
    </source>
</evidence>
<feature type="region of interest" description="Disordered" evidence="2">
    <location>
        <begin position="118"/>
        <end position="143"/>
    </location>
</feature>
<feature type="region of interest" description="Disordered" evidence="2">
    <location>
        <begin position="1"/>
        <end position="36"/>
    </location>
</feature>
<dbReference type="PANTHER" id="PTHR13602">
    <property type="entry name" value="UPF0488 PROTEIN C8ORF33"/>
    <property type="match status" value="1"/>
</dbReference>
<name>A0A8J4UX49_9MYCE</name>
<dbReference type="AlphaFoldDB" id="A0A8J4UX49"/>
<dbReference type="OrthoDB" id="20277at2759"/>